<feature type="transmembrane region" description="Helical" evidence="4">
    <location>
        <begin position="47"/>
        <end position="67"/>
    </location>
</feature>
<evidence type="ECO:0000256" key="2">
    <source>
        <dbReference type="ARBA" id="ARBA00022777"/>
    </source>
</evidence>
<keyword evidence="3" id="KW-0902">Two-component regulatory system</keyword>
<keyword evidence="1" id="KW-0808">Transferase</keyword>
<dbReference type="InterPro" id="IPR011712">
    <property type="entry name" value="Sig_transdc_His_kin_sub3_dim/P"/>
</dbReference>
<organism evidence="6 7">
    <name type="scientific">Nesterenkonia flava</name>
    <dbReference type="NCBI Taxonomy" id="469799"/>
    <lineage>
        <taxon>Bacteria</taxon>
        <taxon>Bacillati</taxon>
        <taxon>Actinomycetota</taxon>
        <taxon>Actinomycetes</taxon>
        <taxon>Micrococcales</taxon>
        <taxon>Micrococcaceae</taxon>
        <taxon>Nesterenkonia</taxon>
    </lineage>
</organism>
<dbReference type="InterPro" id="IPR050482">
    <property type="entry name" value="Sensor_HK_TwoCompSys"/>
</dbReference>
<proteinExistence type="predicted"/>
<feature type="transmembrane region" description="Helical" evidence="4">
    <location>
        <begin position="109"/>
        <end position="134"/>
    </location>
</feature>
<comment type="caution">
    <text evidence="6">The sequence shown here is derived from an EMBL/GenBank/DDBJ whole genome shotgun (WGS) entry which is preliminary data.</text>
</comment>
<feature type="domain" description="Signal transduction histidine kinase subgroup 3 dimerisation and phosphoacceptor" evidence="5">
    <location>
        <begin position="184"/>
        <end position="250"/>
    </location>
</feature>
<feature type="transmembrane region" description="Helical" evidence="4">
    <location>
        <begin position="79"/>
        <end position="103"/>
    </location>
</feature>
<protein>
    <submittedName>
        <fullName evidence="6">Sensor histidine kinase</fullName>
    </submittedName>
</protein>
<dbReference type="Gene3D" id="3.30.565.10">
    <property type="entry name" value="Histidine kinase-like ATPase, C-terminal domain"/>
    <property type="match status" value="1"/>
</dbReference>
<dbReference type="GO" id="GO:0016301">
    <property type="term" value="F:kinase activity"/>
    <property type="evidence" value="ECO:0007669"/>
    <property type="project" value="UniProtKB-KW"/>
</dbReference>
<reference evidence="7" key="1">
    <citation type="submission" date="2023-07" db="EMBL/GenBank/DDBJ databases">
        <title>Description of three actinobacteria isolated from air of manufacturing shop in a pharmaceutical factory.</title>
        <authorList>
            <person name="Zhang D.-F."/>
        </authorList>
    </citation>
    <scope>NUCLEOTIDE SEQUENCE [LARGE SCALE GENOMIC DNA]</scope>
    <source>
        <strain evidence="7">CCTCC AB 207010</strain>
    </source>
</reference>
<dbReference type="Proteomes" id="UP001260872">
    <property type="component" value="Unassembled WGS sequence"/>
</dbReference>
<evidence type="ECO:0000256" key="1">
    <source>
        <dbReference type="ARBA" id="ARBA00022679"/>
    </source>
</evidence>
<dbReference type="EMBL" id="JAVKGT010000009">
    <property type="protein sequence ID" value="MDR5711518.1"/>
    <property type="molecule type" value="Genomic_DNA"/>
</dbReference>
<gene>
    <name evidence="6" type="ORF">RH857_05140</name>
</gene>
<dbReference type="PANTHER" id="PTHR24421:SF63">
    <property type="entry name" value="SENSOR HISTIDINE KINASE DESK"/>
    <property type="match status" value="1"/>
</dbReference>
<name>A0ABU1FSB7_9MICC</name>
<evidence type="ECO:0000313" key="7">
    <source>
        <dbReference type="Proteomes" id="UP001260872"/>
    </source>
</evidence>
<evidence type="ECO:0000259" key="5">
    <source>
        <dbReference type="Pfam" id="PF07730"/>
    </source>
</evidence>
<evidence type="ECO:0000313" key="6">
    <source>
        <dbReference type="EMBL" id="MDR5711518.1"/>
    </source>
</evidence>
<evidence type="ECO:0000256" key="4">
    <source>
        <dbReference type="SAM" id="Phobius"/>
    </source>
</evidence>
<evidence type="ECO:0000256" key="3">
    <source>
        <dbReference type="ARBA" id="ARBA00023012"/>
    </source>
</evidence>
<dbReference type="RefSeq" id="WP_310536898.1">
    <property type="nucleotide sequence ID" value="NZ_BAAAOC010000091.1"/>
</dbReference>
<accession>A0ABU1FSB7</accession>
<keyword evidence="4" id="KW-0472">Membrane</keyword>
<keyword evidence="4" id="KW-0812">Transmembrane</keyword>
<dbReference type="SUPFAM" id="SSF55874">
    <property type="entry name" value="ATPase domain of HSP90 chaperone/DNA topoisomerase II/histidine kinase"/>
    <property type="match status" value="1"/>
</dbReference>
<keyword evidence="4" id="KW-1133">Transmembrane helix</keyword>
<dbReference type="Pfam" id="PF07730">
    <property type="entry name" value="HisKA_3"/>
    <property type="match status" value="1"/>
</dbReference>
<keyword evidence="7" id="KW-1185">Reference proteome</keyword>
<feature type="transmembrane region" description="Helical" evidence="4">
    <location>
        <begin position="21"/>
        <end position="41"/>
    </location>
</feature>
<dbReference type="InterPro" id="IPR036890">
    <property type="entry name" value="HATPase_C_sf"/>
</dbReference>
<keyword evidence="2 6" id="KW-0418">Kinase</keyword>
<dbReference type="Gene3D" id="1.20.5.1930">
    <property type="match status" value="1"/>
</dbReference>
<dbReference type="PANTHER" id="PTHR24421">
    <property type="entry name" value="NITRATE/NITRITE SENSOR PROTEIN NARX-RELATED"/>
    <property type="match status" value="1"/>
</dbReference>
<dbReference type="CDD" id="cd16917">
    <property type="entry name" value="HATPase_UhpB-NarQ-NarX-like"/>
    <property type="match status" value="1"/>
</dbReference>
<feature type="transmembrane region" description="Helical" evidence="4">
    <location>
        <begin position="146"/>
        <end position="165"/>
    </location>
</feature>
<sequence>MTSIQPERDGSRWRPDDVAGIFYASVWLIFLTGPVIAAWHSSADQPWPGIALGATAVFVVVYLGGAITEFDYDRGPSPLRLVVLVLLLLGLAGMTVPAVGPWALTFTPYVGALLIFSLPLRTGAVLCVLVWALPTLGTYLISESEIWALLGPGIGVLFVTAMRLMEHFDTRTRRAEVQLRAARERDSIARDVHDVLGHSLTVLLIKAQVARRLMETDPGRSRTELEDIESLARESLDQVRSTVTRLKAPQLPGELEVARTALEAAGVRAEIHQGEGLDTSAGSLLAWALREAVTNVVRHSGASSCRIEVDGKRLRVADDGVGLGQQAEGNGLTGLRRRAEESQGRLLIGRAYPEMEGTSAERPGTAVEVIQR</sequence>